<comment type="similarity">
    <text evidence="2">Belongs to the SusD family.</text>
</comment>
<dbReference type="OrthoDB" id="5694214at2"/>
<dbReference type="Pfam" id="PF14322">
    <property type="entry name" value="SusD-like_3"/>
    <property type="match status" value="1"/>
</dbReference>
<dbReference type="SUPFAM" id="SSF48452">
    <property type="entry name" value="TPR-like"/>
    <property type="match status" value="1"/>
</dbReference>
<comment type="subcellular location">
    <subcellularLocation>
        <location evidence="1">Cell outer membrane</location>
    </subcellularLocation>
</comment>
<feature type="domain" description="RagB/SusD" evidence="6">
    <location>
        <begin position="272"/>
        <end position="605"/>
    </location>
</feature>
<dbReference type="AlphaFoldDB" id="A0A4U1CSU7"/>
<dbReference type="RefSeq" id="WP_136839689.1">
    <property type="nucleotide sequence ID" value="NZ_SWBR01000002.1"/>
</dbReference>
<evidence type="ECO:0000256" key="5">
    <source>
        <dbReference type="ARBA" id="ARBA00023237"/>
    </source>
</evidence>
<evidence type="ECO:0000256" key="3">
    <source>
        <dbReference type="ARBA" id="ARBA00022729"/>
    </source>
</evidence>
<dbReference type="InterPro" id="IPR012944">
    <property type="entry name" value="SusD_RagB_dom"/>
</dbReference>
<keyword evidence="3" id="KW-0732">Signal</keyword>
<gene>
    <name evidence="8" type="ORF">FA048_07870</name>
</gene>
<dbReference type="InterPro" id="IPR011990">
    <property type="entry name" value="TPR-like_helical_dom_sf"/>
</dbReference>
<name>A0A4U1CSU7_9SPHI</name>
<keyword evidence="5" id="KW-0998">Cell outer membrane</keyword>
<sequence>MKNNIINKLFLLIALSMVLLSCQKDIFDKRDLSGLDPDIWNTESATNLYINKTYDLVMPNWPIAGALHNTSDESNGATTALLYGQLTETSVPDIASNNTGSGNNQYFTIRRINLAIQGIEESTLSTEVKAKLKGQMYFFRAYMYFNLIKLYGGVPLVIKSQDINTDELDVPRAKTSDCVKQIVKDLDSCYGLPYTWPLSTDGGRINRMAALALKGKVLMYWASPQFNPTNDLTRWEAAYTACKEAYDKGLANNYDLIANYANIFTDETTGNKERIMWRTYDAITTNPGRGTNIENALRPFSESTAGGGSYQPTWNLVQAYTLKDGVPITSAASSSFTYNQTLFYLNRDPRFDASIAYNGNVWALSGKSGRKQWNYIGILEDASRQTATGFYIKRISNPNITALGAAYNSNTGGGSGMDWIELRFAEVLLNLAESANATGRIAEAKTLLVKLRTRAGIVAGTKNYGLDLATNSTQLATVILNERQVEFAMEGKRYDDLRRTRTFHLLTGTVRQGYRWTPKSPYVAGPLPQTPDLTKVYLDITNAQAFKPRDTITVTNSDVINKVFTLSVVSLDTAQPISFPTTYYFYPLPTGFLTSSVKIEQTIGWSGGTFDPLL</sequence>
<evidence type="ECO:0000313" key="9">
    <source>
        <dbReference type="Proteomes" id="UP000309488"/>
    </source>
</evidence>
<evidence type="ECO:0000256" key="4">
    <source>
        <dbReference type="ARBA" id="ARBA00023136"/>
    </source>
</evidence>
<dbReference type="Gene3D" id="1.25.40.390">
    <property type="match status" value="1"/>
</dbReference>
<dbReference type="Proteomes" id="UP000309488">
    <property type="component" value="Unassembled WGS sequence"/>
</dbReference>
<dbReference type="GO" id="GO:0009279">
    <property type="term" value="C:cell outer membrane"/>
    <property type="evidence" value="ECO:0007669"/>
    <property type="project" value="UniProtKB-SubCell"/>
</dbReference>
<evidence type="ECO:0000259" key="6">
    <source>
        <dbReference type="Pfam" id="PF07980"/>
    </source>
</evidence>
<evidence type="ECO:0000256" key="2">
    <source>
        <dbReference type="ARBA" id="ARBA00006275"/>
    </source>
</evidence>
<accession>A0A4U1CSU7</accession>
<dbReference type="InterPro" id="IPR033985">
    <property type="entry name" value="SusD-like_N"/>
</dbReference>
<comment type="caution">
    <text evidence="8">The sequence shown here is derived from an EMBL/GenBank/DDBJ whole genome shotgun (WGS) entry which is preliminary data.</text>
</comment>
<dbReference type="Pfam" id="PF07980">
    <property type="entry name" value="SusD_RagB"/>
    <property type="match status" value="1"/>
</dbReference>
<organism evidence="8 9">
    <name type="scientific">Pedobacter polaris</name>
    <dbReference type="NCBI Taxonomy" id="2571273"/>
    <lineage>
        <taxon>Bacteria</taxon>
        <taxon>Pseudomonadati</taxon>
        <taxon>Bacteroidota</taxon>
        <taxon>Sphingobacteriia</taxon>
        <taxon>Sphingobacteriales</taxon>
        <taxon>Sphingobacteriaceae</taxon>
        <taxon>Pedobacter</taxon>
    </lineage>
</organism>
<protein>
    <submittedName>
        <fullName evidence="8">RagB/SusD family nutrient uptake outer membrane protein</fullName>
    </submittedName>
</protein>
<dbReference type="PROSITE" id="PS51257">
    <property type="entry name" value="PROKAR_LIPOPROTEIN"/>
    <property type="match status" value="1"/>
</dbReference>
<evidence type="ECO:0000259" key="7">
    <source>
        <dbReference type="Pfam" id="PF14322"/>
    </source>
</evidence>
<dbReference type="EMBL" id="SWBR01000002">
    <property type="protein sequence ID" value="TKC10115.1"/>
    <property type="molecule type" value="Genomic_DNA"/>
</dbReference>
<keyword evidence="4" id="KW-0472">Membrane</keyword>
<reference evidence="8 9" key="1">
    <citation type="submission" date="2019-04" db="EMBL/GenBank/DDBJ databases">
        <title>Pedobacter sp. RP-3-22 sp. nov., isolated from Arctic soil.</title>
        <authorList>
            <person name="Dahal R.H."/>
            <person name="Kim D.-U."/>
        </authorList>
    </citation>
    <scope>NUCLEOTIDE SEQUENCE [LARGE SCALE GENOMIC DNA]</scope>
    <source>
        <strain evidence="8 9">RP-3-22</strain>
    </source>
</reference>
<keyword evidence="9" id="KW-1185">Reference proteome</keyword>
<evidence type="ECO:0000313" key="8">
    <source>
        <dbReference type="EMBL" id="TKC10115.1"/>
    </source>
</evidence>
<evidence type="ECO:0000256" key="1">
    <source>
        <dbReference type="ARBA" id="ARBA00004442"/>
    </source>
</evidence>
<feature type="domain" description="SusD-like N-terminal" evidence="7">
    <location>
        <begin position="75"/>
        <end position="216"/>
    </location>
</feature>
<proteinExistence type="inferred from homology"/>